<protein>
    <submittedName>
        <fullName evidence="1">Uncharacterized protein</fullName>
    </submittedName>
</protein>
<proteinExistence type="predicted"/>
<evidence type="ECO:0000313" key="1">
    <source>
        <dbReference type="EMBL" id="VBB69048.1"/>
    </source>
</evidence>
<gene>
    <name evidence="1" type="ORF">RIEGSTA812A_PEG_521</name>
</gene>
<accession>A0A484HA95</accession>
<dbReference type="AlphaFoldDB" id="A0A484HA95"/>
<organism evidence="1">
    <name type="scientific">invertebrate metagenome</name>
    <dbReference type="NCBI Taxonomy" id="1711999"/>
    <lineage>
        <taxon>unclassified sequences</taxon>
        <taxon>metagenomes</taxon>
        <taxon>organismal metagenomes</taxon>
    </lineage>
</organism>
<sequence>MAVFGGPFIEALQTPAVVLSDQASRSSGYRRVAEAEALRCSQLWPCLAQPAYTAYSLEHFQHATLSTRAEQKLLDQPEGAVWPAS</sequence>
<reference evidence="1" key="1">
    <citation type="submission" date="2018-10" db="EMBL/GenBank/DDBJ databases">
        <authorList>
            <person name="Gruber-Vodicka H."/>
            <person name="Jaeckle O."/>
        </authorList>
    </citation>
    <scope>NUCLEOTIDE SEQUENCE</scope>
</reference>
<name>A0A484HA95_9ZZZZ</name>
<dbReference type="EMBL" id="LR026963">
    <property type="protein sequence ID" value="VBB69048.1"/>
    <property type="molecule type" value="Genomic_DNA"/>
</dbReference>